<sequence length="373" mass="40262">MKLTHSSLACLALSTVLSFSAQAAESIKIGIVGPFSGSLAQYGDMQLNGAHTAIEMINNRGGVNGRPLEAVEYDDVCEPKQAVTVANRIINDNVKFVVGHLCSGSTQPATDVYQDEDVLVITGSTNPGITQRGYSKLFRTIGLDSEQGATAADYIAQVVKPQRVAVIHDKQQYGKGVALIVRDLLQAEGIEVVSTDGINSGAKDFSSLITKLKRKQVDFVYYGGYHPELGLMMRQAKAAGFSPTFMGPEGLGNKDIAFLAGQAVEGLLVTLPVRYDLQEKNQPVVELLKQKGVEPSGPFIWTSFAAVEVLADAMQRTQSDAPVDVAEALHNFTFETVLGPIRWDEHGDLQGFEFGIYQWHADGTGTPVVRQSE</sequence>
<dbReference type="GO" id="GO:0006865">
    <property type="term" value="P:amino acid transport"/>
    <property type="evidence" value="ECO:0007669"/>
    <property type="project" value="UniProtKB-KW"/>
</dbReference>
<keyword evidence="3 5" id="KW-0732">Signal</keyword>
<reference evidence="7" key="1">
    <citation type="submission" date="2020-10" db="EMBL/GenBank/DDBJ databases">
        <title>Bacterium isolated from coastal waters sediment.</title>
        <authorList>
            <person name="Chen R.-J."/>
            <person name="Lu D.-C."/>
            <person name="Zhu K.-L."/>
            <person name="Du Z.-J."/>
        </authorList>
    </citation>
    <scope>NUCLEOTIDE SEQUENCE</scope>
    <source>
        <strain evidence="7">N1Y112</strain>
    </source>
</reference>
<dbReference type="SUPFAM" id="SSF53822">
    <property type="entry name" value="Periplasmic binding protein-like I"/>
    <property type="match status" value="1"/>
</dbReference>
<feature type="signal peptide" evidence="5">
    <location>
        <begin position="1"/>
        <end position="23"/>
    </location>
</feature>
<evidence type="ECO:0000256" key="3">
    <source>
        <dbReference type="ARBA" id="ARBA00022729"/>
    </source>
</evidence>
<protein>
    <submittedName>
        <fullName evidence="7">High-affinity branched-chain amino acid ABC transporter substrate-binding protein</fullName>
    </submittedName>
</protein>
<evidence type="ECO:0000259" key="6">
    <source>
        <dbReference type="Pfam" id="PF13458"/>
    </source>
</evidence>
<dbReference type="AlphaFoldDB" id="A0A8J7FDE5"/>
<dbReference type="PANTHER" id="PTHR47151">
    <property type="entry name" value="LEU/ILE/VAL-BINDING ABC TRANSPORTER SUBUNIT"/>
    <property type="match status" value="1"/>
</dbReference>
<evidence type="ECO:0000313" key="7">
    <source>
        <dbReference type="EMBL" id="MBE9397369.1"/>
    </source>
</evidence>
<dbReference type="PANTHER" id="PTHR47151:SF3">
    <property type="entry name" value="LEUCINE-SPECIFIC-BINDING PROTEIN"/>
    <property type="match status" value="1"/>
</dbReference>
<gene>
    <name evidence="7" type="ORF">IOQ59_08860</name>
</gene>
<dbReference type="InterPro" id="IPR028082">
    <property type="entry name" value="Peripla_BP_I"/>
</dbReference>
<evidence type="ECO:0000313" key="8">
    <source>
        <dbReference type="Proteomes" id="UP000640333"/>
    </source>
</evidence>
<organism evidence="7 8">
    <name type="scientific">Pontibacterium sinense</name>
    <dbReference type="NCBI Taxonomy" id="2781979"/>
    <lineage>
        <taxon>Bacteria</taxon>
        <taxon>Pseudomonadati</taxon>
        <taxon>Pseudomonadota</taxon>
        <taxon>Gammaproteobacteria</taxon>
        <taxon>Oceanospirillales</taxon>
        <taxon>Oceanospirillaceae</taxon>
        <taxon>Pontibacterium</taxon>
    </lineage>
</organism>
<evidence type="ECO:0000256" key="2">
    <source>
        <dbReference type="ARBA" id="ARBA00022448"/>
    </source>
</evidence>
<evidence type="ECO:0000256" key="5">
    <source>
        <dbReference type="SAM" id="SignalP"/>
    </source>
</evidence>
<dbReference type="NCBIfam" id="NF011933">
    <property type="entry name" value="PRK15404.1"/>
    <property type="match status" value="1"/>
</dbReference>
<dbReference type="Proteomes" id="UP000640333">
    <property type="component" value="Unassembled WGS sequence"/>
</dbReference>
<dbReference type="InterPro" id="IPR000709">
    <property type="entry name" value="Leu_Ile_Val-bd"/>
</dbReference>
<comment type="similarity">
    <text evidence="1">Belongs to the leucine-binding protein family.</text>
</comment>
<keyword evidence="8" id="KW-1185">Reference proteome</keyword>
<evidence type="ECO:0000256" key="1">
    <source>
        <dbReference type="ARBA" id="ARBA00010062"/>
    </source>
</evidence>
<dbReference type="EMBL" id="JADEYS010000007">
    <property type="protein sequence ID" value="MBE9397369.1"/>
    <property type="molecule type" value="Genomic_DNA"/>
</dbReference>
<comment type="caution">
    <text evidence="7">The sequence shown here is derived from an EMBL/GenBank/DDBJ whole genome shotgun (WGS) entry which is preliminary data.</text>
</comment>
<name>A0A8J7FDE5_9GAMM</name>
<feature type="chain" id="PRO_5035265913" evidence="5">
    <location>
        <begin position="24"/>
        <end position="373"/>
    </location>
</feature>
<keyword evidence="2" id="KW-0813">Transport</keyword>
<dbReference type="PRINTS" id="PR00337">
    <property type="entry name" value="LEUILEVALBP"/>
</dbReference>
<dbReference type="InterPro" id="IPR028081">
    <property type="entry name" value="Leu-bd"/>
</dbReference>
<accession>A0A8J7FDE5</accession>
<dbReference type="CDD" id="cd06342">
    <property type="entry name" value="PBP1_ABC_LIVBP-like"/>
    <property type="match status" value="1"/>
</dbReference>
<keyword evidence="4" id="KW-0029">Amino-acid transport</keyword>
<dbReference type="Pfam" id="PF13458">
    <property type="entry name" value="Peripla_BP_6"/>
    <property type="match status" value="1"/>
</dbReference>
<evidence type="ECO:0000256" key="4">
    <source>
        <dbReference type="ARBA" id="ARBA00022970"/>
    </source>
</evidence>
<dbReference type="RefSeq" id="WP_193952919.1">
    <property type="nucleotide sequence ID" value="NZ_JADEYS010000007.1"/>
</dbReference>
<proteinExistence type="inferred from homology"/>
<feature type="domain" description="Leucine-binding protein" evidence="6">
    <location>
        <begin position="26"/>
        <end position="346"/>
    </location>
</feature>
<dbReference type="Gene3D" id="3.40.50.2300">
    <property type="match status" value="2"/>
</dbReference>